<dbReference type="EMBL" id="AZBU02000001">
    <property type="protein sequence ID" value="TMS37860.1"/>
    <property type="molecule type" value="Genomic_DNA"/>
</dbReference>
<accession>A0A4U8UWM2</accession>
<evidence type="ECO:0000313" key="2">
    <source>
        <dbReference type="Proteomes" id="UP000298663"/>
    </source>
</evidence>
<gene>
    <name evidence="1" type="ORF">L596_004705</name>
</gene>
<evidence type="ECO:0000313" key="1">
    <source>
        <dbReference type="EMBL" id="TMS37860.1"/>
    </source>
</evidence>
<reference evidence="1 2" key="2">
    <citation type="journal article" date="2019" name="G3 (Bethesda)">
        <title>Hybrid Assembly of the Genome of the Entomopathogenic Nematode Steinernema carpocapsae Identifies the X-Chromosome.</title>
        <authorList>
            <person name="Serra L."/>
            <person name="Macchietto M."/>
            <person name="Macias-Munoz A."/>
            <person name="McGill C.J."/>
            <person name="Rodriguez I.M."/>
            <person name="Rodriguez B."/>
            <person name="Murad R."/>
            <person name="Mortazavi A."/>
        </authorList>
    </citation>
    <scope>NUCLEOTIDE SEQUENCE [LARGE SCALE GENOMIC DNA]</scope>
    <source>
        <strain evidence="1 2">ALL</strain>
    </source>
</reference>
<proteinExistence type="predicted"/>
<keyword evidence="2" id="KW-1185">Reference proteome</keyword>
<sequence length="74" mass="8256">MFLLFGFNKRRPSKCSHECSHACSMHVFQPPVFCSFGQSGAPVYMISSFADHETIKKHGDQSPDAVPKLQNPES</sequence>
<organism evidence="1 2">
    <name type="scientific">Steinernema carpocapsae</name>
    <name type="common">Entomopathogenic nematode</name>
    <dbReference type="NCBI Taxonomy" id="34508"/>
    <lineage>
        <taxon>Eukaryota</taxon>
        <taxon>Metazoa</taxon>
        <taxon>Ecdysozoa</taxon>
        <taxon>Nematoda</taxon>
        <taxon>Chromadorea</taxon>
        <taxon>Rhabditida</taxon>
        <taxon>Tylenchina</taxon>
        <taxon>Panagrolaimomorpha</taxon>
        <taxon>Strongyloidoidea</taxon>
        <taxon>Steinernematidae</taxon>
        <taxon>Steinernema</taxon>
    </lineage>
</organism>
<reference evidence="1 2" key="1">
    <citation type="journal article" date="2015" name="Genome Biol.">
        <title>Comparative genomics of Steinernema reveals deeply conserved gene regulatory networks.</title>
        <authorList>
            <person name="Dillman A.R."/>
            <person name="Macchietto M."/>
            <person name="Porter C.F."/>
            <person name="Rogers A."/>
            <person name="Williams B."/>
            <person name="Antoshechkin I."/>
            <person name="Lee M.M."/>
            <person name="Goodwin Z."/>
            <person name="Lu X."/>
            <person name="Lewis E.E."/>
            <person name="Goodrich-Blair H."/>
            <person name="Stock S.P."/>
            <person name="Adams B.J."/>
            <person name="Sternberg P.W."/>
            <person name="Mortazavi A."/>
        </authorList>
    </citation>
    <scope>NUCLEOTIDE SEQUENCE [LARGE SCALE GENOMIC DNA]</scope>
    <source>
        <strain evidence="1 2">ALL</strain>
    </source>
</reference>
<comment type="caution">
    <text evidence="1">The sequence shown here is derived from an EMBL/GenBank/DDBJ whole genome shotgun (WGS) entry which is preliminary data.</text>
</comment>
<dbReference type="Proteomes" id="UP000298663">
    <property type="component" value="Unassembled WGS sequence"/>
</dbReference>
<protein>
    <submittedName>
        <fullName evidence="1">Uncharacterized protein</fullName>
    </submittedName>
</protein>
<dbReference type="AlphaFoldDB" id="A0A4U8UWM2"/>
<name>A0A4U8UWM2_STECR</name>